<dbReference type="EMBL" id="JACEFO010003031">
    <property type="protein sequence ID" value="KAF8645023.1"/>
    <property type="molecule type" value="Genomic_DNA"/>
</dbReference>
<protein>
    <submittedName>
        <fullName evidence="1">Uncharacterized protein</fullName>
    </submittedName>
</protein>
<sequence length="156" mass="16780">MPDALFENLVAMAGVVDLAQYDEPLSSRDGILLIRGGGTNLCLCNPLAGSCSFLPAATFGAQKTTCTYVLVTGHATGESSVVWVLAFRRGVNVKNGVIYRIFSSTSGEWGPVKRSAKFKKGLRCVDMGCPNEVVVCGSSVYSFVWQYTGRRSTTHE</sequence>
<name>A0A835A2D0_9POAL</name>
<dbReference type="OrthoDB" id="10563680at2759"/>
<accession>A0A835A2D0</accession>
<gene>
    <name evidence="1" type="ORF">HU200_066227</name>
</gene>
<dbReference type="Proteomes" id="UP000636709">
    <property type="component" value="Unassembled WGS sequence"/>
</dbReference>
<proteinExistence type="predicted"/>
<reference evidence="1" key="1">
    <citation type="submission" date="2020-07" db="EMBL/GenBank/DDBJ databases">
        <title>Genome sequence and genetic diversity analysis of an under-domesticated orphan crop, white fonio (Digitaria exilis).</title>
        <authorList>
            <person name="Bennetzen J.L."/>
            <person name="Chen S."/>
            <person name="Ma X."/>
            <person name="Wang X."/>
            <person name="Yssel A.E.J."/>
            <person name="Chaluvadi S.R."/>
            <person name="Johnson M."/>
            <person name="Gangashetty P."/>
            <person name="Hamidou F."/>
            <person name="Sanogo M.D."/>
            <person name="Zwaenepoel A."/>
            <person name="Wallace J."/>
            <person name="Van De Peer Y."/>
            <person name="Van Deynze A."/>
        </authorList>
    </citation>
    <scope>NUCLEOTIDE SEQUENCE</scope>
    <source>
        <tissue evidence="1">Leaves</tissue>
    </source>
</reference>
<evidence type="ECO:0000313" key="2">
    <source>
        <dbReference type="Proteomes" id="UP000636709"/>
    </source>
</evidence>
<evidence type="ECO:0000313" key="1">
    <source>
        <dbReference type="EMBL" id="KAF8645023.1"/>
    </source>
</evidence>
<organism evidence="1 2">
    <name type="scientific">Digitaria exilis</name>
    <dbReference type="NCBI Taxonomy" id="1010633"/>
    <lineage>
        <taxon>Eukaryota</taxon>
        <taxon>Viridiplantae</taxon>
        <taxon>Streptophyta</taxon>
        <taxon>Embryophyta</taxon>
        <taxon>Tracheophyta</taxon>
        <taxon>Spermatophyta</taxon>
        <taxon>Magnoliopsida</taxon>
        <taxon>Liliopsida</taxon>
        <taxon>Poales</taxon>
        <taxon>Poaceae</taxon>
        <taxon>PACMAD clade</taxon>
        <taxon>Panicoideae</taxon>
        <taxon>Panicodae</taxon>
        <taxon>Paniceae</taxon>
        <taxon>Anthephorinae</taxon>
        <taxon>Digitaria</taxon>
    </lineage>
</organism>
<dbReference type="AlphaFoldDB" id="A0A835A2D0"/>
<dbReference type="PANTHER" id="PTHR35828:SF16">
    <property type="entry name" value="F-BOX DOMAIN-CONTAINING PROTEIN"/>
    <property type="match status" value="1"/>
</dbReference>
<comment type="caution">
    <text evidence="1">The sequence shown here is derived from an EMBL/GenBank/DDBJ whole genome shotgun (WGS) entry which is preliminary data.</text>
</comment>
<dbReference type="PANTHER" id="PTHR35828">
    <property type="entry name" value="OS08G0203800 PROTEIN-RELATED"/>
    <property type="match status" value="1"/>
</dbReference>
<keyword evidence="2" id="KW-1185">Reference proteome</keyword>